<reference evidence="7" key="2">
    <citation type="submission" date="2019-06" db="EMBL/GenBank/DDBJ databases">
        <title>Genomics analysis of Aphanomyces spp. identifies a new class of oomycete effector associated with host adaptation.</title>
        <authorList>
            <person name="Gaulin E."/>
        </authorList>
    </citation>
    <scope>NUCLEOTIDE SEQUENCE</scope>
    <source>
        <strain evidence="7">CBS 578.67</strain>
    </source>
</reference>
<dbReference type="AlphaFoldDB" id="A0A485KKI4"/>
<dbReference type="Gene3D" id="3.30.40.10">
    <property type="entry name" value="Zinc/RING finger domain, C3HC4 (zinc finger)"/>
    <property type="match status" value="1"/>
</dbReference>
<dbReference type="InterPro" id="IPR000306">
    <property type="entry name" value="Znf_FYVE"/>
</dbReference>
<dbReference type="OrthoDB" id="20035at2759"/>
<evidence type="ECO:0000256" key="3">
    <source>
        <dbReference type="ARBA" id="ARBA00022833"/>
    </source>
</evidence>
<keyword evidence="3" id="KW-0862">Zinc</keyword>
<proteinExistence type="predicted"/>
<accession>A0A485KKI4</accession>
<dbReference type="Pfam" id="PF01363">
    <property type="entry name" value="FYVE"/>
    <property type="match status" value="1"/>
</dbReference>
<dbReference type="EMBL" id="CAADRA010005124">
    <property type="protein sequence ID" value="VFT85390.1"/>
    <property type="molecule type" value="Genomic_DNA"/>
</dbReference>
<evidence type="ECO:0000256" key="5">
    <source>
        <dbReference type="SAM" id="MobiDB-lite"/>
    </source>
</evidence>
<dbReference type="InterPro" id="IPR013083">
    <property type="entry name" value="Znf_RING/FYVE/PHD"/>
</dbReference>
<feature type="region of interest" description="Disordered" evidence="5">
    <location>
        <begin position="64"/>
        <end position="103"/>
    </location>
</feature>
<keyword evidence="9" id="KW-1185">Reference proteome</keyword>
<evidence type="ECO:0000256" key="1">
    <source>
        <dbReference type="ARBA" id="ARBA00022723"/>
    </source>
</evidence>
<name>A0A485KKI4_9STRA</name>
<evidence type="ECO:0000313" key="8">
    <source>
        <dbReference type="EMBL" id="VFT85390.1"/>
    </source>
</evidence>
<dbReference type="InterPro" id="IPR011011">
    <property type="entry name" value="Znf_FYVE_PHD"/>
</dbReference>
<dbReference type="PANTHER" id="PTHR13510">
    <property type="entry name" value="FYVE-FINGER-CONTAINING RAB5 EFFECTOR PROTEIN RABENOSYN-5-RELATED"/>
    <property type="match status" value="1"/>
</dbReference>
<dbReference type="CDD" id="cd00065">
    <property type="entry name" value="FYVE_like_SF"/>
    <property type="match status" value="1"/>
</dbReference>
<organism evidence="8 9">
    <name type="scientific">Aphanomyces stellatus</name>
    <dbReference type="NCBI Taxonomy" id="120398"/>
    <lineage>
        <taxon>Eukaryota</taxon>
        <taxon>Sar</taxon>
        <taxon>Stramenopiles</taxon>
        <taxon>Oomycota</taxon>
        <taxon>Saprolegniomycetes</taxon>
        <taxon>Saprolegniales</taxon>
        <taxon>Verrucalvaceae</taxon>
        <taxon>Aphanomyces</taxon>
    </lineage>
</organism>
<feature type="region of interest" description="Disordered" evidence="5">
    <location>
        <begin position="420"/>
        <end position="440"/>
    </location>
</feature>
<evidence type="ECO:0000259" key="6">
    <source>
        <dbReference type="PROSITE" id="PS50178"/>
    </source>
</evidence>
<evidence type="ECO:0000256" key="4">
    <source>
        <dbReference type="PROSITE-ProRule" id="PRU00091"/>
    </source>
</evidence>
<gene>
    <name evidence="8" type="primary">Aste57867_8504</name>
    <name evidence="7" type="ORF">As57867_008472</name>
    <name evidence="8" type="ORF">ASTE57867_8504</name>
</gene>
<feature type="domain" description="FYVE-type" evidence="6">
    <location>
        <begin position="289"/>
        <end position="349"/>
    </location>
</feature>
<dbReference type="Gene3D" id="3.30.530.20">
    <property type="match status" value="1"/>
</dbReference>
<dbReference type="PANTHER" id="PTHR13510:SF44">
    <property type="entry name" value="RABENOSYN-5"/>
    <property type="match status" value="1"/>
</dbReference>
<dbReference type="SUPFAM" id="SSF57903">
    <property type="entry name" value="FYVE/PHD zinc finger"/>
    <property type="match status" value="1"/>
</dbReference>
<dbReference type="EMBL" id="VJMH01005103">
    <property type="protein sequence ID" value="KAF0701058.1"/>
    <property type="molecule type" value="Genomic_DNA"/>
</dbReference>
<evidence type="ECO:0000313" key="7">
    <source>
        <dbReference type="EMBL" id="KAF0701058.1"/>
    </source>
</evidence>
<keyword evidence="1" id="KW-0479">Metal-binding</keyword>
<reference evidence="8 9" key="1">
    <citation type="submission" date="2019-03" db="EMBL/GenBank/DDBJ databases">
        <authorList>
            <person name="Gaulin E."/>
            <person name="Dumas B."/>
        </authorList>
    </citation>
    <scope>NUCLEOTIDE SEQUENCE [LARGE SCALE GENOMIC DNA]</scope>
    <source>
        <strain evidence="8">CBS 568.67</strain>
    </source>
</reference>
<dbReference type="Proteomes" id="UP000332933">
    <property type="component" value="Unassembled WGS sequence"/>
</dbReference>
<evidence type="ECO:0000256" key="2">
    <source>
        <dbReference type="ARBA" id="ARBA00022771"/>
    </source>
</evidence>
<dbReference type="InterPro" id="IPR052727">
    <property type="entry name" value="Rab4/Rab5_effector"/>
</dbReference>
<feature type="compositionally biased region" description="Polar residues" evidence="5">
    <location>
        <begin position="77"/>
        <end position="103"/>
    </location>
</feature>
<dbReference type="InterPro" id="IPR023393">
    <property type="entry name" value="START-like_dom_sf"/>
</dbReference>
<dbReference type="InterPro" id="IPR017455">
    <property type="entry name" value="Znf_FYVE-rel"/>
</dbReference>
<feature type="compositionally biased region" description="Basic and acidic residues" evidence="5">
    <location>
        <begin position="65"/>
        <end position="76"/>
    </location>
</feature>
<sequence length="557" mass="63062">MRQPASPNNVLPLPRDYFQCPELSVDEEERMIQIARMSCRRLIETTYSPNSEWQTVKVKNGVRISKSDRPPLREELSSASDNQHSAANSTYNGTAESASKLTRGSTTVSATIEEIALQFKVDRGQNIMKSRKDVLDSMVLYNLVRPSGARPRDYVGVFWECVKCPVPFSQNRDFLYLECHEEFETPDGRRGWAYSMHSIKLACCPPLESLKLIRANVHNSGFVFIETPKLGELECHYFLDIDVKGTASAIVSDIMSKRKVSALSYLNKVLQEQRLESETLLGDLELPQQYSKIECVLCYKRFTLFNRKYTCRRCGEVVCKSCQATWELDLPGVGVRQICICTLCSANSRGTGNNAETMERIAREVYVPDDDAMSEGGATMVTDISCSISQVYNAQQEADDAYLASLNGRQQKPVMQMAQSMPRRPTVSNKHPSVRPPPPVMMDGDFARTPNRPTHFSTSEDDVISLGSEERFSFHRKRNQARPTSAMPIPLVEEDNNMHYQQQHMSERSPRRLSYDDCADNLVNPTTWKQASSLPRSPLHLANNQPRIEIGSNKRFL</sequence>
<dbReference type="GO" id="GO:0008270">
    <property type="term" value="F:zinc ion binding"/>
    <property type="evidence" value="ECO:0007669"/>
    <property type="project" value="UniProtKB-KW"/>
</dbReference>
<dbReference type="SUPFAM" id="SSF55961">
    <property type="entry name" value="Bet v1-like"/>
    <property type="match status" value="1"/>
</dbReference>
<protein>
    <submittedName>
        <fullName evidence="8">Aste57867_8504 protein</fullName>
    </submittedName>
</protein>
<evidence type="ECO:0000313" key="9">
    <source>
        <dbReference type="Proteomes" id="UP000332933"/>
    </source>
</evidence>
<keyword evidence="2 4" id="KW-0863">Zinc-finger</keyword>
<dbReference type="PROSITE" id="PS50178">
    <property type="entry name" value="ZF_FYVE"/>
    <property type="match status" value="1"/>
</dbReference>